<dbReference type="PANTHER" id="PTHR32305">
    <property type="match status" value="1"/>
</dbReference>
<dbReference type="InterPro" id="IPR050708">
    <property type="entry name" value="T6SS_VgrG/RHS"/>
</dbReference>
<gene>
    <name evidence="4" type="ORF">SAMN05216193_10833</name>
</gene>
<keyword evidence="2" id="KW-0732">Signal</keyword>
<dbReference type="RefSeq" id="WP_084309738.1">
    <property type="nucleotide sequence ID" value="NZ_FNIJ01000008.1"/>
</dbReference>
<protein>
    <submittedName>
        <fullName evidence="4">RHS repeat-associated core domain-containing protein</fullName>
    </submittedName>
</protein>
<evidence type="ECO:0000256" key="2">
    <source>
        <dbReference type="SAM" id="SignalP"/>
    </source>
</evidence>
<dbReference type="OrthoDB" id="9816400at2"/>
<keyword evidence="1" id="KW-0677">Repeat</keyword>
<dbReference type="STRING" id="198616.SAMN05216193_10833"/>
<proteinExistence type="predicted"/>
<dbReference type="NCBIfam" id="TIGR03696">
    <property type="entry name" value="Rhs_assc_core"/>
    <property type="match status" value="1"/>
</dbReference>
<organism evidence="4 5">
    <name type="scientific">Pseudomonas jinjuensis</name>
    <dbReference type="NCBI Taxonomy" id="198616"/>
    <lineage>
        <taxon>Bacteria</taxon>
        <taxon>Pseudomonadati</taxon>
        <taxon>Pseudomonadota</taxon>
        <taxon>Gammaproteobacteria</taxon>
        <taxon>Pseudomonadales</taxon>
        <taxon>Pseudomonadaceae</taxon>
        <taxon>Pseudomonas</taxon>
    </lineage>
</organism>
<feature type="domain" description="Teneurin-like YD-shell" evidence="3">
    <location>
        <begin position="31"/>
        <end position="121"/>
    </location>
</feature>
<dbReference type="Pfam" id="PF25023">
    <property type="entry name" value="TEN_YD-shell"/>
    <property type="match status" value="1"/>
</dbReference>
<evidence type="ECO:0000256" key="1">
    <source>
        <dbReference type="ARBA" id="ARBA00022737"/>
    </source>
</evidence>
<feature type="chain" id="PRO_5017259450" evidence="2">
    <location>
        <begin position="22"/>
        <end position="308"/>
    </location>
</feature>
<name>A0A1H0H1T9_9PSED</name>
<evidence type="ECO:0000313" key="4">
    <source>
        <dbReference type="EMBL" id="SDO13118.1"/>
    </source>
</evidence>
<evidence type="ECO:0000259" key="3">
    <source>
        <dbReference type="Pfam" id="PF25023"/>
    </source>
</evidence>
<feature type="signal peptide" evidence="2">
    <location>
        <begin position="1"/>
        <end position="21"/>
    </location>
</feature>
<sequence length="308" mass="33944">MHKWMKLIGLSLLSFSSLAHSAEVFVTYYHNDLLGSPVAATDEWGNILWREHYRPYGERQETPEYRGYGSIGFTGHVQNQTSGLIYAGSRYYDPVLGRFLSVDPKGVNIIEPLTFNRFAYAYDNSYRNVDPDGREVISLDARNNLYLAGLINSRASVVFRFDVNNKLRVVEGSGGSGSNYYSSRLIQAIASDKRISLGVGSYYFAPNGIKYDVDEQAGGGLTYSGFKDGSNVVFISGNANPSLKDENGFSLRDDPADILVHELVGHAVPRIIGGDTGNAVENENKVRAQVVGGGHRMAEPLHFEKVGR</sequence>
<evidence type="ECO:0000313" key="5">
    <source>
        <dbReference type="Proteomes" id="UP000242957"/>
    </source>
</evidence>
<keyword evidence="5" id="KW-1185">Reference proteome</keyword>
<dbReference type="InterPro" id="IPR022385">
    <property type="entry name" value="Rhs_assc_core"/>
</dbReference>
<dbReference type="PANTHER" id="PTHR32305:SF17">
    <property type="entry name" value="TRNA NUCLEASE WAPA"/>
    <property type="match status" value="1"/>
</dbReference>
<dbReference type="Gene3D" id="2.180.10.10">
    <property type="entry name" value="RHS repeat-associated core"/>
    <property type="match status" value="1"/>
</dbReference>
<dbReference type="InterPro" id="IPR056823">
    <property type="entry name" value="TEN-like_YD-shell"/>
</dbReference>
<dbReference type="Proteomes" id="UP000242957">
    <property type="component" value="Unassembled WGS sequence"/>
</dbReference>
<reference evidence="5" key="1">
    <citation type="submission" date="2016-10" db="EMBL/GenBank/DDBJ databases">
        <authorList>
            <person name="Varghese N."/>
            <person name="Submissions S."/>
        </authorList>
    </citation>
    <scope>NUCLEOTIDE SEQUENCE [LARGE SCALE GENOMIC DNA]</scope>
    <source>
        <strain evidence="5">JCM 21621</strain>
    </source>
</reference>
<dbReference type="AlphaFoldDB" id="A0A1H0H1T9"/>
<accession>A0A1H0H1T9</accession>
<dbReference type="EMBL" id="FNIJ01000008">
    <property type="protein sequence ID" value="SDO13118.1"/>
    <property type="molecule type" value="Genomic_DNA"/>
</dbReference>